<feature type="region of interest" description="Disordered" evidence="1">
    <location>
        <begin position="139"/>
        <end position="164"/>
    </location>
</feature>
<dbReference type="PROSITE" id="PS51257">
    <property type="entry name" value="PROKAR_LIPOPROTEIN"/>
    <property type="match status" value="1"/>
</dbReference>
<sequence>MKWGRATGVLILALLLSGCGAEYDPLFVESGSSGPVIGWRDCPGVKHDGITEVGLYRWDHDGTVDDPGELLWHIKASHGITLHRIRLGSSPKGFTTRLPLSVALDPASTYALRANMTSDDLVSGFLTFQPRQLDTGRVVFSESEEESRKTYEDRDNEDFGCFAD</sequence>
<dbReference type="AlphaFoldDB" id="A0AAU3HTU1"/>
<feature type="signal peptide" evidence="2">
    <location>
        <begin position="1"/>
        <end position="21"/>
    </location>
</feature>
<evidence type="ECO:0000256" key="1">
    <source>
        <dbReference type="SAM" id="MobiDB-lite"/>
    </source>
</evidence>
<organism evidence="3">
    <name type="scientific">Streptomyces sp. NBC_01393</name>
    <dbReference type="NCBI Taxonomy" id="2903851"/>
    <lineage>
        <taxon>Bacteria</taxon>
        <taxon>Bacillati</taxon>
        <taxon>Actinomycetota</taxon>
        <taxon>Actinomycetes</taxon>
        <taxon>Kitasatosporales</taxon>
        <taxon>Streptomycetaceae</taxon>
        <taxon>Streptomyces</taxon>
    </lineage>
</organism>
<feature type="chain" id="PRO_5043615011" description="Lipoprotein" evidence="2">
    <location>
        <begin position="22"/>
        <end position="164"/>
    </location>
</feature>
<evidence type="ECO:0008006" key="4">
    <source>
        <dbReference type="Google" id="ProtNLM"/>
    </source>
</evidence>
<name>A0AAU3HTU1_9ACTN</name>
<accession>A0AAU3HTU1</accession>
<evidence type="ECO:0000313" key="3">
    <source>
        <dbReference type="EMBL" id="WTZ07491.1"/>
    </source>
</evidence>
<reference evidence="3" key="1">
    <citation type="submission" date="2022-10" db="EMBL/GenBank/DDBJ databases">
        <title>The complete genomes of actinobacterial strains from the NBC collection.</title>
        <authorList>
            <person name="Joergensen T.S."/>
            <person name="Alvarez Arevalo M."/>
            <person name="Sterndorff E.B."/>
            <person name="Faurdal D."/>
            <person name="Vuksanovic O."/>
            <person name="Mourched A.-S."/>
            <person name="Charusanti P."/>
            <person name="Shaw S."/>
            <person name="Blin K."/>
            <person name="Weber T."/>
        </authorList>
    </citation>
    <scope>NUCLEOTIDE SEQUENCE</scope>
    <source>
        <strain evidence="3">NBC_01393</strain>
    </source>
</reference>
<gene>
    <name evidence="3" type="ORF">OG699_05455</name>
</gene>
<keyword evidence="2" id="KW-0732">Signal</keyword>
<dbReference type="EMBL" id="CP109546">
    <property type="protein sequence ID" value="WTZ07491.1"/>
    <property type="molecule type" value="Genomic_DNA"/>
</dbReference>
<evidence type="ECO:0000256" key="2">
    <source>
        <dbReference type="SAM" id="SignalP"/>
    </source>
</evidence>
<protein>
    <recommendedName>
        <fullName evidence="4">Lipoprotein</fullName>
    </recommendedName>
</protein>
<proteinExistence type="predicted"/>